<evidence type="ECO:0000313" key="6">
    <source>
        <dbReference type="Proteomes" id="UP000697995"/>
    </source>
</evidence>
<dbReference type="RefSeq" id="WP_133217679.1">
    <property type="nucleotide sequence ID" value="NZ_NRSG01000007.1"/>
</dbReference>
<dbReference type="PANTHER" id="PTHR47628:SF1">
    <property type="entry name" value="ALIPHATIC AMIDASE EXPRESSION-REGULATING PROTEIN"/>
    <property type="match status" value="1"/>
</dbReference>
<evidence type="ECO:0000256" key="1">
    <source>
        <dbReference type="ARBA" id="ARBA00010062"/>
    </source>
</evidence>
<keyword evidence="3" id="KW-0472">Membrane</keyword>
<dbReference type="InterPro" id="IPR028082">
    <property type="entry name" value="Peripla_BP_I"/>
</dbReference>
<dbReference type="EMBL" id="NRSG01000007">
    <property type="protein sequence ID" value="MBK1656986.1"/>
    <property type="molecule type" value="Genomic_DNA"/>
</dbReference>
<gene>
    <name evidence="5" type="ORF">CKO45_01935</name>
</gene>
<keyword evidence="6" id="KW-1185">Reference proteome</keyword>
<feature type="domain" description="Leucine-binding protein" evidence="4">
    <location>
        <begin position="42"/>
        <end position="387"/>
    </location>
</feature>
<dbReference type="Proteomes" id="UP000697995">
    <property type="component" value="Unassembled WGS sequence"/>
</dbReference>
<proteinExistence type="inferred from homology"/>
<dbReference type="SUPFAM" id="SSF53822">
    <property type="entry name" value="Periplasmic binding protein-like I"/>
    <property type="match status" value="1"/>
</dbReference>
<keyword evidence="3" id="KW-1133">Transmembrane helix</keyword>
<name>A0ABS1CRS3_9PROT</name>
<organism evidence="5 6">
    <name type="scientific">Paracraurococcus ruber</name>
    <dbReference type="NCBI Taxonomy" id="77675"/>
    <lineage>
        <taxon>Bacteria</taxon>
        <taxon>Pseudomonadati</taxon>
        <taxon>Pseudomonadota</taxon>
        <taxon>Alphaproteobacteria</taxon>
        <taxon>Acetobacterales</taxon>
        <taxon>Roseomonadaceae</taxon>
        <taxon>Paracraurococcus</taxon>
    </lineage>
</organism>
<evidence type="ECO:0000259" key="4">
    <source>
        <dbReference type="Pfam" id="PF13458"/>
    </source>
</evidence>
<comment type="caution">
    <text evidence="5">The sequence shown here is derived from an EMBL/GenBank/DDBJ whole genome shotgun (WGS) entry which is preliminary data.</text>
</comment>
<keyword evidence="2" id="KW-0732">Signal</keyword>
<dbReference type="PROSITE" id="PS51318">
    <property type="entry name" value="TAT"/>
    <property type="match status" value="1"/>
</dbReference>
<keyword evidence="3" id="KW-0812">Transmembrane</keyword>
<dbReference type="InterPro" id="IPR028081">
    <property type="entry name" value="Leu-bd"/>
</dbReference>
<reference evidence="5 6" key="1">
    <citation type="journal article" date="2020" name="Microorganisms">
        <title>Osmotic Adaptation and Compatible Solute Biosynthesis of Phototrophic Bacteria as Revealed from Genome Analyses.</title>
        <authorList>
            <person name="Imhoff J.F."/>
            <person name="Rahn T."/>
            <person name="Kunzel S."/>
            <person name="Keller A."/>
            <person name="Neulinger S.C."/>
        </authorList>
    </citation>
    <scope>NUCLEOTIDE SEQUENCE [LARGE SCALE GENOMIC DNA]</scope>
    <source>
        <strain evidence="5 6">DSM 15382</strain>
    </source>
</reference>
<accession>A0ABS1CRS3</accession>
<protein>
    <submittedName>
        <fullName evidence="5">ABC transporter substrate-binding protein</fullName>
    </submittedName>
</protein>
<dbReference type="CDD" id="cd06331">
    <property type="entry name" value="PBP1_AmiC-like"/>
    <property type="match status" value="1"/>
</dbReference>
<dbReference type="PANTHER" id="PTHR47628">
    <property type="match status" value="1"/>
</dbReference>
<dbReference type="Gene3D" id="3.40.50.2300">
    <property type="match status" value="2"/>
</dbReference>
<evidence type="ECO:0000256" key="3">
    <source>
        <dbReference type="SAM" id="Phobius"/>
    </source>
</evidence>
<feature type="transmembrane region" description="Helical" evidence="3">
    <location>
        <begin position="12"/>
        <end position="31"/>
    </location>
</feature>
<comment type="similarity">
    <text evidence="1">Belongs to the leucine-binding protein family.</text>
</comment>
<dbReference type="Pfam" id="PF13458">
    <property type="entry name" value="Peripla_BP_6"/>
    <property type="match status" value="1"/>
</dbReference>
<evidence type="ECO:0000256" key="2">
    <source>
        <dbReference type="ARBA" id="ARBA00022729"/>
    </source>
</evidence>
<dbReference type="InterPro" id="IPR006311">
    <property type="entry name" value="TAT_signal"/>
</dbReference>
<sequence>MRDETKAPTRRQLLGAGLGTWAAVGTGSWVLRPSWANAQTGPIKIGIATDITGAIAYAGNSCWQTAQMVAEEINAAGGIAGRPIQLHLEDTASNETTAVANVRRLIQRERVDLVIGGITSSMRQAIKDPIVTRGRTLYIYPQLYEGQECTPFLFNTGPTPAQQCDEFIPWLVKQGAKRFCLPSANYVWPRLLNRYARKVIEANGGEVVFEEYYPIDQIEYSSTVARIMNDRVDCVFNTVIPPGVGPFFKQLHTAGFLGRGGRLACVYYDENMLNVNRPEEMEGLATCLDYFQALDDSFSKELLAKYNARWPGSQYRFVAGSAATGVWRAMKLYEQAVIATKGDTARQTVAAAFDKASIPNGPGGGAEMVPGKYHAKMNMYIAVAKAGNYQLQQRYEMVDPKEC</sequence>
<evidence type="ECO:0000313" key="5">
    <source>
        <dbReference type="EMBL" id="MBK1656986.1"/>
    </source>
</evidence>